<evidence type="ECO:0000313" key="2">
    <source>
        <dbReference type="EMBL" id="PCI98769.1"/>
    </source>
</evidence>
<dbReference type="Gene3D" id="3.90.550.10">
    <property type="entry name" value="Spore Coat Polysaccharide Biosynthesis Protein SpsA, Chain A"/>
    <property type="match status" value="1"/>
</dbReference>
<dbReference type="Pfam" id="PF00535">
    <property type="entry name" value="Glycos_transf_2"/>
    <property type="match status" value="1"/>
</dbReference>
<name>A0A2A4YW95_9PROT</name>
<dbReference type="AlphaFoldDB" id="A0A2A4YW95"/>
<comment type="caution">
    <text evidence="2">The sequence shown here is derived from an EMBL/GenBank/DDBJ whole genome shotgun (WGS) entry which is preliminary data.</text>
</comment>
<reference evidence="2" key="2">
    <citation type="journal article" date="2018" name="ISME J.">
        <title>A dynamic microbial community with high functional redundancy inhabits the cold, oxic subseafloor aquifer.</title>
        <authorList>
            <person name="Tully B.J."/>
            <person name="Wheat C.G."/>
            <person name="Glazer B.T."/>
            <person name="Huber J.A."/>
        </authorList>
    </citation>
    <scope>NUCLEOTIDE SEQUENCE</scope>
    <source>
        <strain evidence="2">NORP83</strain>
    </source>
</reference>
<dbReference type="PANTHER" id="PTHR43685:SF2">
    <property type="entry name" value="GLYCOSYLTRANSFERASE 2-LIKE DOMAIN-CONTAINING PROTEIN"/>
    <property type="match status" value="1"/>
</dbReference>
<accession>A0A2A4YW95</accession>
<feature type="domain" description="Glycosyltransferase 2-like" evidence="1">
    <location>
        <begin position="3"/>
        <end position="120"/>
    </location>
</feature>
<protein>
    <submittedName>
        <fullName evidence="2">Glycosyl transferase</fullName>
    </submittedName>
</protein>
<dbReference type="InterPro" id="IPR050834">
    <property type="entry name" value="Glycosyltransf_2"/>
</dbReference>
<gene>
    <name evidence="2" type="ORF">COB13_12945</name>
</gene>
<dbReference type="PANTHER" id="PTHR43685">
    <property type="entry name" value="GLYCOSYLTRANSFERASE"/>
    <property type="match status" value="1"/>
</dbReference>
<evidence type="ECO:0000259" key="1">
    <source>
        <dbReference type="Pfam" id="PF00535"/>
    </source>
</evidence>
<dbReference type="EMBL" id="NVUS01000019">
    <property type="protein sequence ID" value="PCI98769.1"/>
    <property type="molecule type" value="Genomic_DNA"/>
</dbReference>
<sequence length="243" mass="27572">MLSVIIITLNEETTIPNILNDLKQQTVDEFEVIIVDSDSDDDTIKVAQQHAADFKHFKIIKNEIRGASLGRNTGAAAAKYERLLFLDADTRLNSDFIKQAIDIVDTQKLDVAGVYCDMSQGTPADRSTLALVNAGLWFTKWVFPTIVGACILSTKTAHTAIGGFNEKIKIGEDCEYAVKAKNDKWLKFNMIHLTFKFDMRRFEQEGHIKILYIWSIANIRRFFIGEITKDEIPYEFGHHAKKP</sequence>
<organism evidence="2">
    <name type="scientific">OCS116 cluster bacterium</name>
    <dbReference type="NCBI Taxonomy" id="2030921"/>
    <lineage>
        <taxon>Bacteria</taxon>
        <taxon>Pseudomonadati</taxon>
        <taxon>Pseudomonadota</taxon>
        <taxon>Alphaproteobacteria</taxon>
        <taxon>OCS116 cluster</taxon>
    </lineage>
</organism>
<dbReference type="SUPFAM" id="SSF53448">
    <property type="entry name" value="Nucleotide-diphospho-sugar transferases"/>
    <property type="match status" value="1"/>
</dbReference>
<dbReference type="InterPro" id="IPR029044">
    <property type="entry name" value="Nucleotide-diphossugar_trans"/>
</dbReference>
<dbReference type="GO" id="GO:0016740">
    <property type="term" value="F:transferase activity"/>
    <property type="evidence" value="ECO:0007669"/>
    <property type="project" value="UniProtKB-KW"/>
</dbReference>
<reference key="1">
    <citation type="submission" date="2017-08" db="EMBL/GenBank/DDBJ databases">
        <title>A dynamic microbial community with high functional redundancy inhabits the cold, oxic subseafloor aquifer.</title>
        <authorList>
            <person name="Tully B.J."/>
            <person name="Wheat C.G."/>
            <person name="Glazer B.T."/>
            <person name="Huber J.A."/>
        </authorList>
    </citation>
    <scope>NUCLEOTIDE SEQUENCE [LARGE SCALE GENOMIC DNA]</scope>
</reference>
<keyword evidence="2" id="KW-0808">Transferase</keyword>
<proteinExistence type="predicted"/>
<dbReference type="InterPro" id="IPR001173">
    <property type="entry name" value="Glyco_trans_2-like"/>
</dbReference>